<evidence type="ECO:0000256" key="1">
    <source>
        <dbReference type="SAM" id="SignalP"/>
    </source>
</evidence>
<dbReference type="Proteomes" id="UP000217076">
    <property type="component" value="Unassembled WGS sequence"/>
</dbReference>
<dbReference type="OrthoDB" id="9806902at2"/>
<dbReference type="PRINTS" id="PR00111">
    <property type="entry name" value="ABHYDROLASE"/>
</dbReference>
<accession>A0A1G7TUQ8</accession>
<keyword evidence="1" id="KW-0732">Signal</keyword>
<dbReference type="STRING" id="83401.SAMN05421742_10195"/>
<keyword evidence="4" id="KW-1185">Reference proteome</keyword>
<dbReference type="EMBL" id="FNCV01000001">
    <property type="protein sequence ID" value="SDG38469.1"/>
    <property type="molecule type" value="Genomic_DNA"/>
</dbReference>
<dbReference type="RefSeq" id="WP_092613973.1">
    <property type="nucleotide sequence ID" value="NZ_FNCV01000001.1"/>
</dbReference>
<evidence type="ECO:0000313" key="3">
    <source>
        <dbReference type="EMBL" id="SDG38469.1"/>
    </source>
</evidence>
<feature type="chain" id="PRO_5011614840" evidence="1">
    <location>
        <begin position="21"/>
        <end position="323"/>
    </location>
</feature>
<reference evidence="4" key="1">
    <citation type="submission" date="2016-10" db="EMBL/GenBank/DDBJ databases">
        <authorList>
            <person name="Varghese N."/>
            <person name="Submissions S."/>
        </authorList>
    </citation>
    <scope>NUCLEOTIDE SEQUENCE [LARGE SCALE GENOMIC DNA]</scope>
    <source>
        <strain evidence="4">930I</strain>
    </source>
</reference>
<dbReference type="GO" id="GO:0016787">
    <property type="term" value="F:hydrolase activity"/>
    <property type="evidence" value="ECO:0007669"/>
    <property type="project" value="UniProtKB-KW"/>
</dbReference>
<dbReference type="InterPro" id="IPR029058">
    <property type="entry name" value="AB_hydrolase_fold"/>
</dbReference>
<keyword evidence="3" id="KW-0378">Hydrolase</keyword>
<dbReference type="Gene3D" id="3.40.50.1820">
    <property type="entry name" value="alpha/beta hydrolase"/>
    <property type="match status" value="1"/>
</dbReference>
<dbReference type="InterPro" id="IPR000073">
    <property type="entry name" value="AB_hydrolase_1"/>
</dbReference>
<sequence>MRRARRIAAGLLCLLAGACAPRLMPPGPGAPPDTPAPALQRNVFRTADGIPLFLRHWQAQGEEKAVVLALHGFNDHSGAFAGGPEVIGVGPFLADRGITVYAPDLRGFGTSPNAGLWPGVEALTRDLADLSWLIAARHPQSPLVLLGTSMGGATVLAALADPHPPPADKVVLIAPALRARSTLPPGLAIGLFLVAHSVPWYSATGEGLDIRPSDNLPMLRAMGRDPLVLKETRMDALWGLVNLMDAAFKSPPHLKGLPLLIAYGSHDDLVPEQPLRLFASRLPDPDIQTVRTYPGGWHMLLRDLNAEIPLADIATWITAGEVP</sequence>
<protein>
    <submittedName>
        <fullName evidence="3">Lysophospholipase, alpha-beta hydrolase superfamily</fullName>
    </submittedName>
</protein>
<dbReference type="Pfam" id="PF12146">
    <property type="entry name" value="Hydrolase_4"/>
    <property type="match status" value="1"/>
</dbReference>
<dbReference type="InterPro" id="IPR022742">
    <property type="entry name" value="Hydrolase_4"/>
</dbReference>
<dbReference type="PANTHER" id="PTHR11614">
    <property type="entry name" value="PHOSPHOLIPASE-RELATED"/>
    <property type="match status" value="1"/>
</dbReference>
<dbReference type="InterPro" id="IPR051044">
    <property type="entry name" value="MAG_DAG_Lipase"/>
</dbReference>
<dbReference type="AlphaFoldDB" id="A0A1G7TUQ8"/>
<dbReference type="SUPFAM" id="SSF53474">
    <property type="entry name" value="alpha/beta-Hydrolases"/>
    <property type="match status" value="1"/>
</dbReference>
<dbReference type="PROSITE" id="PS51257">
    <property type="entry name" value="PROKAR_LIPOPROTEIN"/>
    <property type="match status" value="1"/>
</dbReference>
<feature type="domain" description="Serine aminopeptidase S33" evidence="2">
    <location>
        <begin position="62"/>
        <end position="304"/>
    </location>
</feature>
<proteinExistence type="predicted"/>
<gene>
    <name evidence="3" type="ORF">SAMN05421742_10195</name>
</gene>
<name>A0A1G7TUQ8_9PROT</name>
<evidence type="ECO:0000313" key="4">
    <source>
        <dbReference type="Proteomes" id="UP000217076"/>
    </source>
</evidence>
<organism evidence="3 4">
    <name type="scientific">Roseospirillum parvum</name>
    <dbReference type="NCBI Taxonomy" id="83401"/>
    <lineage>
        <taxon>Bacteria</taxon>
        <taxon>Pseudomonadati</taxon>
        <taxon>Pseudomonadota</taxon>
        <taxon>Alphaproteobacteria</taxon>
        <taxon>Rhodospirillales</taxon>
        <taxon>Rhodospirillaceae</taxon>
        <taxon>Roseospirillum</taxon>
    </lineage>
</organism>
<feature type="signal peptide" evidence="1">
    <location>
        <begin position="1"/>
        <end position="20"/>
    </location>
</feature>
<evidence type="ECO:0000259" key="2">
    <source>
        <dbReference type="Pfam" id="PF12146"/>
    </source>
</evidence>